<dbReference type="EMBL" id="JAGIBU010000006">
    <property type="protein sequence ID" value="MBS7825087.1"/>
    <property type="molecule type" value="Genomic_DNA"/>
</dbReference>
<evidence type="ECO:0000313" key="3">
    <source>
        <dbReference type="Proteomes" id="UP000680020"/>
    </source>
</evidence>
<feature type="domain" description="FAD/NAD(P)-binding" evidence="1">
    <location>
        <begin position="3"/>
        <end position="147"/>
    </location>
</feature>
<sequence>MQKKVVVLGGNFAGLGAAQKIKEYSKDDVAITVIDRKSYLLYVPNIPAEVLENRNPELSLTMDIRKVLHKEHMDFIQAEITQVDPVKQTVTITPNERPGAEPQIIDYDYLVIAVGAKLAYDHIEGFAEYGDTVSDFYHGNKLRKKLHDGTYKGGPIVVTSARFHQGDGADGLAPYPGGSIPQAMAACEGPPVEISLGLADWLVRHKMGDASKISLVTPGKMIAEDAGEKVVTELLNTAAKMGFKYYNNVEDVVKLTKDSIIFANGLELPAELKIVFPDWVAHDFVKNIEHVADSKGFVITDLLMRNPTYKNIFAAGDCAAVTMPKLGAIGHQEGEIIGRQIALDLGHMSADKANEPLKPVVFCIGDIGSGKGFYIRSDSWFGGDTQVLKMGRIPYMLKMQYKDIFFNTDGKVPVWGEEVARILAEDF</sequence>
<evidence type="ECO:0000313" key="2">
    <source>
        <dbReference type="EMBL" id="MBS7825087.1"/>
    </source>
</evidence>
<reference evidence="2" key="1">
    <citation type="submission" date="2021-03" db="EMBL/GenBank/DDBJ databases">
        <title>Identification and antibiotic profiling of Wohlfahrtiimonas chitiniclastica, an underestimated human pathogen.</title>
        <authorList>
            <person name="Kopf A."/>
            <person name="Bunk B."/>
            <person name="Coldewey S."/>
            <person name="Gunzer F."/>
            <person name="Riedel T."/>
            <person name="Schroettner P."/>
        </authorList>
    </citation>
    <scope>NUCLEOTIDE SEQUENCE</scope>
    <source>
        <strain evidence="2">DSM 100917</strain>
    </source>
</reference>
<dbReference type="InterPro" id="IPR052541">
    <property type="entry name" value="SQRD"/>
</dbReference>
<organism evidence="2 3">
    <name type="scientific">Wohlfahrtiimonas chitiniclastica</name>
    <dbReference type="NCBI Taxonomy" id="400946"/>
    <lineage>
        <taxon>Bacteria</taxon>
        <taxon>Pseudomonadati</taxon>
        <taxon>Pseudomonadota</taxon>
        <taxon>Gammaproteobacteria</taxon>
        <taxon>Cardiobacteriales</taxon>
        <taxon>Ignatzschineriaceae</taxon>
        <taxon>Wohlfahrtiimonas</taxon>
    </lineage>
</organism>
<name>A0A165H6Q8_9GAMM</name>
<dbReference type="GO" id="GO:0016491">
    <property type="term" value="F:oxidoreductase activity"/>
    <property type="evidence" value="ECO:0007669"/>
    <property type="project" value="InterPro"/>
</dbReference>
<dbReference type="InterPro" id="IPR036188">
    <property type="entry name" value="FAD/NAD-bd_sf"/>
</dbReference>
<dbReference type="SUPFAM" id="SSF51905">
    <property type="entry name" value="FAD/NAD(P)-binding domain"/>
    <property type="match status" value="1"/>
</dbReference>
<dbReference type="RefSeq" id="WP_063455106.1">
    <property type="nucleotide sequence ID" value="NZ_CP115969.1"/>
</dbReference>
<accession>A0A165H6Q8</accession>
<dbReference type="InterPro" id="IPR023753">
    <property type="entry name" value="FAD/NAD-binding_dom"/>
</dbReference>
<dbReference type="AlphaFoldDB" id="A0A165H6Q8"/>
<dbReference type="Gene3D" id="3.50.50.60">
    <property type="entry name" value="FAD/NAD(P)-binding domain"/>
    <property type="match status" value="2"/>
</dbReference>
<dbReference type="PANTHER" id="PTHR43755:SF1">
    <property type="entry name" value="FAD-DEPENDENT PYRIDINE NUCLEOTIDE-DISULPHIDE OXIDOREDUCTASE"/>
    <property type="match status" value="1"/>
</dbReference>
<evidence type="ECO:0000259" key="1">
    <source>
        <dbReference type="Pfam" id="PF07992"/>
    </source>
</evidence>
<dbReference type="GeneID" id="58263468"/>
<comment type="caution">
    <text evidence="2">The sequence shown here is derived from an EMBL/GenBank/DDBJ whole genome shotgun (WGS) entry which is preliminary data.</text>
</comment>
<dbReference type="Pfam" id="PF07992">
    <property type="entry name" value="Pyr_redox_2"/>
    <property type="match status" value="1"/>
</dbReference>
<dbReference type="Proteomes" id="UP000680020">
    <property type="component" value="Unassembled WGS sequence"/>
</dbReference>
<gene>
    <name evidence="2" type="ORF">J7561_07700</name>
</gene>
<protein>
    <submittedName>
        <fullName evidence="2">FAD-dependent oxidoreductase</fullName>
    </submittedName>
</protein>
<proteinExistence type="predicted"/>
<dbReference type="PANTHER" id="PTHR43755">
    <property type="match status" value="1"/>
</dbReference>